<dbReference type="GeneID" id="3923118"/>
<sequence length="303" mass="34177">MAIPDYQTFLLPVLLAVKDGKEHSVQEIYSQIASSFHLSEEELNQKLPSGVQSTYHNRVGWAKTYLKKAGLVNTPSRGKVKITERGLAVLSQNPQRIDQNFLKQFPEFLDFKDFRTDNHSPLKEESGTAESTLTPQEILENSYQDVRNKLAHELLSQVMNSSPEFFERLVVDLLVSMGYGGSRSEAGERVGKTGDDGIDGIIKEDKLGLDTVCIQAKRWQNTVGRPEIQAFVGSLAGNRARKGVFITTSRFSREAQEYVQRIEQKVVLIDGETLAELMIDHNVGVSDESRYIVKKIDMDYFEE</sequence>
<evidence type="ECO:0000259" key="1">
    <source>
        <dbReference type="Pfam" id="PF04471"/>
    </source>
</evidence>
<dbReference type="Gene3D" id="3.40.1350.10">
    <property type="match status" value="1"/>
</dbReference>
<dbReference type="HOGENOM" id="CLU_063822_2_0_2"/>
<evidence type="ECO:0000313" key="4">
    <source>
        <dbReference type="Proteomes" id="UP000001941"/>
    </source>
</evidence>
<dbReference type="GO" id="GO:0003677">
    <property type="term" value="F:DNA binding"/>
    <property type="evidence" value="ECO:0007669"/>
    <property type="project" value="InterPro"/>
</dbReference>
<dbReference type="PANTHER" id="PTHR30015:SF7">
    <property type="entry name" value="TYPE IV METHYL-DIRECTED RESTRICTION ENZYME ECOKMRR"/>
    <property type="match status" value="1"/>
</dbReference>
<feature type="domain" description="Restriction endonuclease type IV Mrr" evidence="1">
    <location>
        <begin position="160"/>
        <end position="278"/>
    </location>
</feature>
<dbReference type="KEGG" id="mhu:Mhun_0477"/>
<organism evidence="3 4">
    <name type="scientific">Methanospirillum hungatei JF-1 (strain ATCC 27890 / DSM 864 / NBRC 100397 / JF-1)</name>
    <dbReference type="NCBI Taxonomy" id="323259"/>
    <lineage>
        <taxon>Archaea</taxon>
        <taxon>Methanobacteriati</taxon>
        <taxon>Methanobacteriota</taxon>
        <taxon>Stenosarchaea group</taxon>
        <taxon>Methanomicrobia</taxon>
        <taxon>Methanomicrobiales</taxon>
        <taxon>Methanospirillaceae</taxon>
        <taxon>Methanospirillum</taxon>
    </lineage>
</organism>
<dbReference type="GO" id="GO:0015666">
    <property type="term" value="F:restriction endodeoxyribonuclease activity"/>
    <property type="evidence" value="ECO:0007669"/>
    <property type="project" value="TreeGrafter"/>
</dbReference>
<proteinExistence type="predicted"/>
<dbReference type="InParanoid" id="Q2FPQ8"/>
<dbReference type="InterPro" id="IPR007560">
    <property type="entry name" value="Restrct_endonuc_IV_Mrr"/>
</dbReference>
<keyword evidence="3" id="KW-0255">Endonuclease</keyword>
<dbReference type="RefSeq" id="WP_011447527.1">
    <property type="nucleotide sequence ID" value="NC_007796.1"/>
</dbReference>
<dbReference type="eggNOG" id="arCOG02781">
    <property type="taxonomic scope" value="Archaea"/>
</dbReference>
<dbReference type="InterPro" id="IPR011856">
    <property type="entry name" value="tRNA_endonuc-like_dom_sf"/>
</dbReference>
<dbReference type="PANTHER" id="PTHR30015">
    <property type="entry name" value="MRR RESTRICTION SYSTEM PROTEIN"/>
    <property type="match status" value="1"/>
</dbReference>
<evidence type="ECO:0000259" key="2">
    <source>
        <dbReference type="Pfam" id="PF14338"/>
    </source>
</evidence>
<dbReference type="AlphaFoldDB" id="Q2FPQ8"/>
<dbReference type="STRING" id="323259.Mhun_0477"/>
<dbReference type="REBASE" id="12007">
    <property type="entry name" value="MhuMrrP"/>
</dbReference>
<dbReference type="InterPro" id="IPR052906">
    <property type="entry name" value="Type_IV_Methyl-Rstrct_Enzyme"/>
</dbReference>
<evidence type="ECO:0000313" key="3">
    <source>
        <dbReference type="EMBL" id="ABD40239.1"/>
    </source>
</evidence>
<dbReference type="GO" id="GO:0009307">
    <property type="term" value="P:DNA restriction-modification system"/>
    <property type="evidence" value="ECO:0007669"/>
    <property type="project" value="InterPro"/>
</dbReference>
<dbReference type="EnsemblBacteria" id="ABD40239">
    <property type="protein sequence ID" value="ABD40239"/>
    <property type="gene ID" value="Mhun_0477"/>
</dbReference>
<dbReference type="Proteomes" id="UP000001941">
    <property type="component" value="Chromosome"/>
</dbReference>
<keyword evidence="3" id="KW-0378">Hydrolase</keyword>
<dbReference type="SUPFAM" id="SSF52980">
    <property type="entry name" value="Restriction endonuclease-like"/>
    <property type="match status" value="1"/>
</dbReference>
<keyword evidence="3" id="KW-0540">Nuclease</keyword>
<dbReference type="InterPro" id="IPR011335">
    <property type="entry name" value="Restrct_endonuc-II-like"/>
</dbReference>
<accession>Q2FPQ8</accession>
<dbReference type="EMBL" id="CP000254">
    <property type="protein sequence ID" value="ABD40239.1"/>
    <property type="molecule type" value="Genomic_DNA"/>
</dbReference>
<dbReference type="Pfam" id="PF04471">
    <property type="entry name" value="Mrr_cat"/>
    <property type="match status" value="1"/>
</dbReference>
<dbReference type="InterPro" id="IPR025745">
    <property type="entry name" value="Mrr-like_N_dom"/>
</dbReference>
<reference evidence="4" key="1">
    <citation type="journal article" date="2016" name="Stand. Genomic Sci.">
        <title>Complete genome sequence of Methanospirillum hungatei type strain JF1.</title>
        <authorList>
            <person name="Gunsalus R.P."/>
            <person name="Cook L.E."/>
            <person name="Crable B."/>
            <person name="Rohlin L."/>
            <person name="McDonald E."/>
            <person name="Mouttaki H."/>
            <person name="Sieber J.R."/>
            <person name="Poweleit N."/>
            <person name="Zhou H."/>
            <person name="Lapidus A.L."/>
            <person name="Daligault H.E."/>
            <person name="Land M."/>
            <person name="Gilna P."/>
            <person name="Ivanova N."/>
            <person name="Kyrpides N."/>
            <person name="Culley D.E."/>
            <person name="McInerney M.J."/>
        </authorList>
    </citation>
    <scope>NUCLEOTIDE SEQUENCE [LARGE SCALE GENOMIC DNA]</scope>
    <source>
        <strain evidence="4">ATCC 27890 / DSM 864 / NBRC 100397 / JF-1</strain>
    </source>
</reference>
<protein>
    <submittedName>
        <fullName evidence="3">Restriction endonuclease</fullName>
    </submittedName>
</protein>
<dbReference type="OrthoDB" id="115422at2157"/>
<name>Q2FPQ8_METHJ</name>
<dbReference type="Pfam" id="PF14338">
    <property type="entry name" value="Mrr_N"/>
    <property type="match status" value="1"/>
</dbReference>
<keyword evidence="4" id="KW-1185">Reference proteome</keyword>
<feature type="domain" description="Restriction system protein Mrr-like N-terminal" evidence="2">
    <location>
        <begin position="6"/>
        <end position="91"/>
    </location>
</feature>
<gene>
    <name evidence="3" type="ordered locus">Mhun_0477</name>
</gene>